<keyword evidence="6 11" id="KW-0548">Nucleotidyltransferase</keyword>
<evidence type="ECO:0000256" key="8">
    <source>
        <dbReference type="ARBA" id="ARBA00022932"/>
    </source>
</evidence>
<proteinExistence type="inferred from homology"/>
<evidence type="ECO:0000259" key="10">
    <source>
        <dbReference type="SMART" id="SM00481"/>
    </source>
</evidence>
<dbReference type="Gene3D" id="3.20.20.140">
    <property type="entry name" value="Metal-dependent hydrolases"/>
    <property type="match status" value="1"/>
</dbReference>
<comment type="subcellular location">
    <subcellularLocation>
        <location evidence="1">Cytoplasm</location>
    </subcellularLocation>
</comment>
<dbReference type="Pfam" id="PF02811">
    <property type="entry name" value="PHP"/>
    <property type="match status" value="1"/>
</dbReference>
<dbReference type="InterPro" id="IPR004365">
    <property type="entry name" value="NA-bd_OB_tRNA"/>
</dbReference>
<dbReference type="InterPro" id="IPR029460">
    <property type="entry name" value="DNAPol_HHH"/>
</dbReference>
<evidence type="ECO:0000256" key="9">
    <source>
        <dbReference type="ARBA" id="ARBA00049244"/>
    </source>
</evidence>
<dbReference type="GO" id="GO:0003887">
    <property type="term" value="F:DNA-directed DNA polymerase activity"/>
    <property type="evidence" value="ECO:0007669"/>
    <property type="project" value="UniProtKB-EC"/>
</dbReference>
<dbReference type="InterPro" id="IPR003141">
    <property type="entry name" value="Pol/His_phosphatase_N"/>
</dbReference>
<dbReference type="InterPro" id="IPR011708">
    <property type="entry name" value="DNA_pol3_alpha_NTPase_dom"/>
</dbReference>
<name>A0ABV5LXT4_9ACTN</name>
<feature type="domain" description="Polymerase/histidinol phosphatase N-terminal" evidence="10">
    <location>
        <begin position="8"/>
        <end position="75"/>
    </location>
</feature>
<comment type="catalytic activity">
    <reaction evidence="9">
        <text>DNA(n) + a 2'-deoxyribonucleoside 5'-triphosphate = DNA(n+1) + diphosphate</text>
        <dbReference type="Rhea" id="RHEA:22508"/>
        <dbReference type="Rhea" id="RHEA-COMP:17339"/>
        <dbReference type="Rhea" id="RHEA-COMP:17340"/>
        <dbReference type="ChEBI" id="CHEBI:33019"/>
        <dbReference type="ChEBI" id="CHEBI:61560"/>
        <dbReference type="ChEBI" id="CHEBI:173112"/>
        <dbReference type="EC" id="2.7.7.7"/>
    </reaction>
</comment>
<evidence type="ECO:0000256" key="7">
    <source>
        <dbReference type="ARBA" id="ARBA00022705"/>
    </source>
</evidence>
<keyword evidence="7" id="KW-0235">DNA replication</keyword>
<evidence type="ECO:0000313" key="12">
    <source>
        <dbReference type="Proteomes" id="UP001589748"/>
    </source>
</evidence>
<evidence type="ECO:0000256" key="6">
    <source>
        <dbReference type="ARBA" id="ARBA00022695"/>
    </source>
</evidence>
<dbReference type="CDD" id="cd12113">
    <property type="entry name" value="PHP_PolIIIA_DnaE3"/>
    <property type="match status" value="1"/>
</dbReference>
<dbReference type="SMART" id="SM00481">
    <property type="entry name" value="POLIIIAc"/>
    <property type="match status" value="1"/>
</dbReference>
<dbReference type="Pfam" id="PF07733">
    <property type="entry name" value="DNA_pol3_alpha"/>
    <property type="match status" value="1"/>
</dbReference>
<dbReference type="Gene3D" id="1.10.10.1600">
    <property type="entry name" value="Bacterial DNA polymerase III alpha subunit, thumb domain"/>
    <property type="match status" value="1"/>
</dbReference>
<dbReference type="CDD" id="cd04485">
    <property type="entry name" value="DnaE_OBF"/>
    <property type="match status" value="1"/>
</dbReference>
<dbReference type="Pfam" id="PF01336">
    <property type="entry name" value="tRNA_anti-codon"/>
    <property type="match status" value="1"/>
</dbReference>
<dbReference type="Proteomes" id="UP001589748">
    <property type="component" value="Unassembled WGS sequence"/>
</dbReference>
<reference evidence="11 12" key="1">
    <citation type="submission" date="2024-09" db="EMBL/GenBank/DDBJ databases">
        <authorList>
            <person name="Sun Q."/>
            <person name="Mori K."/>
        </authorList>
    </citation>
    <scope>NUCLEOTIDE SEQUENCE [LARGE SCALE GENOMIC DNA]</scope>
    <source>
        <strain evidence="11 12">TISTR 1856</strain>
    </source>
</reference>
<accession>A0ABV5LXT4</accession>
<evidence type="ECO:0000256" key="5">
    <source>
        <dbReference type="ARBA" id="ARBA00022679"/>
    </source>
</evidence>
<evidence type="ECO:0000256" key="1">
    <source>
        <dbReference type="ARBA" id="ARBA00004496"/>
    </source>
</evidence>
<dbReference type="InterPro" id="IPR016195">
    <property type="entry name" value="Pol/histidinol_Pase-like"/>
</dbReference>
<comment type="caution">
    <text evidence="11">The sequence shown here is derived from an EMBL/GenBank/DDBJ whole genome shotgun (WGS) entry which is preliminary data.</text>
</comment>
<dbReference type="InterPro" id="IPR004805">
    <property type="entry name" value="DnaE2/DnaE/PolC"/>
</dbReference>
<dbReference type="InterPro" id="IPR041931">
    <property type="entry name" value="DNA_pol3_alpha_thumb_dom"/>
</dbReference>
<dbReference type="NCBIfam" id="NF004226">
    <property type="entry name" value="PRK05673.1"/>
    <property type="match status" value="1"/>
</dbReference>
<keyword evidence="5 11" id="KW-0808">Transferase</keyword>
<dbReference type="SUPFAM" id="SSF89550">
    <property type="entry name" value="PHP domain-like"/>
    <property type="match status" value="1"/>
</dbReference>
<dbReference type="PANTHER" id="PTHR32294">
    <property type="entry name" value="DNA POLYMERASE III SUBUNIT ALPHA"/>
    <property type="match status" value="1"/>
</dbReference>
<evidence type="ECO:0000256" key="2">
    <source>
        <dbReference type="ARBA" id="ARBA00009496"/>
    </source>
</evidence>
<organism evidence="11 12">
    <name type="scientific">Kineococcus gynurae</name>
    <dbReference type="NCBI Taxonomy" id="452979"/>
    <lineage>
        <taxon>Bacteria</taxon>
        <taxon>Bacillati</taxon>
        <taxon>Actinomycetota</taxon>
        <taxon>Actinomycetes</taxon>
        <taxon>Kineosporiales</taxon>
        <taxon>Kineosporiaceae</taxon>
        <taxon>Kineococcus</taxon>
    </lineage>
</organism>
<dbReference type="Pfam" id="PF14579">
    <property type="entry name" value="HHH_6"/>
    <property type="match status" value="1"/>
</dbReference>
<gene>
    <name evidence="11" type="primary">dnaE</name>
    <name evidence="11" type="ORF">ACFFVI_18245</name>
</gene>
<dbReference type="PANTHER" id="PTHR32294:SF0">
    <property type="entry name" value="DNA POLYMERASE III SUBUNIT ALPHA"/>
    <property type="match status" value="1"/>
</dbReference>
<keyword evidence="8" id="KW-0239">DNA-directed DNA polymerase</keyword>
<comment type="similarity">
    <text evidence="2">Belongs to the DNA polymerase type-C family. DnaE subfamily.</text>
</comment>
<dbReference type="Gene3D" id="1.10.150.870">
    <property type="match status" value="1"/>
</dbReference>
<evidence type="ECO:0000256" key="4">
    <source>
        <dbReference type="ARBA" id="ARBA00019114"/>
    </source>
</evidence>
<dbReference type="EC" id="2.7.7.7" evidence="3"/>
<dbReference type="InterPro" id="IPR004013">
    <property type="entry name" value="PHP_dom"/>
</dbReference>
<keyword evidence="12" id="KW-1185">Reference proteome</keyword>
<dbReference type="RefSeq" id="WP_380136539.1">
    <property type="nucleotide sequence ID" value="NZ_JBHLUI010000007.1"/>
</dbReference>
<evidence type="ECO:0000256" key="3">
    <source>
        <dbReference type="ARBA" id="ARBA00012417"/>
    </source>
</evidence>
<protein>
    <recommendedName>
        <fullName evidence="4">DNA polymerase III subunit alpha</fullName>
        <ecNumber evidence="3">2.7.7.7</ecNumber>
    </recommendedName>
</protein>
<evidence type="ECO:0000313" key="11">
    <source>
        <dbReference type="EMBL" id="MFB9378904.1"/>
    </source>
</evidence>
<dbReference type="EMBL" id="JBHMDM010000013">
    <property type="protein sequence ID" value="MFB9378904.1"/>
    <property type="molecule type" value="Genomic_DNA"/>
</dbReference>
<dbReference type="NCBIfam" id="TIGR00594">
    <property type="entry name" value="polc"/>
    <property type="match status" value="1"/>
</dbReference>
<sequence>MASADSFVHLHVHTEYSMLDGAAKLDDLFRETAAMGMPALATTDHGFVFGAYDFWRTARKHGVNPIIGVEAYLTPGTARQDKTRVKWGDQSTRGGDDVSGAGSYTHMTMLAENTTGMHNLFKMSSLASLEGFLYKPRMDRELLDTYAKGLIATTGCPSGEVQTRLRLGQYDEARRAAGEYRDIFGKDNFFCELMDHGLDIEKRVQDDLLKLAKDLDLPLVATNDLHYTKAADAAAHAALLCVQSGSTMSDPKRFKFDADEFYLKSPAEMRHLWRDHPEACDNTLLIAERCNVEFTESTGAYMPRFPCPPGENEESWFVKEVWSGLAARYPEGIPDDVRKQADYEIEVIVSKGYAGYFLVVADFITWSKENGIRVGPGRGSGAGSMAAYAMKITDLDPLRHGLFFERFLNPERMSMPDFDVDFDERRRGEVITYVVQKYGTDRVAQIATYGTIKAKQAVKDASRVLGFPFSMGERITKTMPPAVMGKDIPLSGIFDPDHKRYSEAGEFRDLYKADAEVVRVVDLAKGLEGLKRQWGVHAAGVIMSSEPLIDVIPIMKREADGAIITQFDYPTCETLGLVKMDFLGLRNLTILDDALKNVVLNDKPPVDLEALELDDPATYELLGRGDTLGVFQFDGGPMRSLLRLMRPDNFEDISAVGALYRPGPMGAGSHTAYARRKNGQEPITPIHPELEEPLKEILGTTYGLIVYQEQVMSIAQKVAGYTLGKADLLRRAMGKKKREVLDAEYVGFEAGMLENGFSKACIKALWDILVPFSDYAFNKAHSAAYGLVSYWTAYLKANFPAEYMAAVLTSVRDDKDKSALYLNECRRMGIRVLPPDVNESSANFTAVGTDIRFGLTAIRNVGANVVEAICAARESAGRYESFTDFLTKVPAVVCNKRTIESLIKAGSFDSLGHRRRALVARHEDAVDAVVDVKRNEAIGQFDLFAGLGGDSDADAGGFTVEIPDIPEWDKSELLAHERQMLGLYVSDHPLFGLEHLLANASDCAIASLTADEGRPDGSTVTIAGMITGLQRKLTKKGDPWAIVTVEDLEGAIECLFFPAAYMEVAQLLAEDLVVTVSGRLNRRDDVPTIYASKLTVPDVSATDGLPVTVTLPATRCTQPVVERLRDVLTTHPGMTEVRLRLTKGNGSGTLMRLDDSLRVTPTSALFGDLKALLGPSCLV</sequence>
<dbReference type="InterPro" id="IPR040982">
    <property type="entry name" value="DNA_pol3_finger"/>
</dbReference>
<dbReference type="Pfam" id="PF17657">
    <property type="entry name" value="DNA_pol3_finger"/>
    <property type="match status" value="1"/>
</dbReference>